<protein>
    <recommendedName>
        <fullName evidence="3">Aminoglycoside phosphotransferase domain-containing protein</fullName>
    </recommendedName>
</protein>
<dbReference type="Proteomes" id="UP000286351">
    <property type="component" value="Unassembled WGS sequence"/>
</dbReference>
<gene>
    <name evidence="1" type="ORF">BK664_16065</name>
</gene>
<dbReference type="AlphaFoldDB" id="A0A423JK12"/>
<evidence type="ECO:0000313" key="1">
    <source>
        <dbReference type="EMBL" id="RON38047.1"/>
    </source>
</evidence>
<dbReference type="EMBL" id="MOBO01000013">
    <property type="protein sequence ID" value="RON38047.1"/>
    <property type="molecule type" value="Genomic_DNA"/>
</dbReference>
<comment type="caution">
    <text evidence="1">The sequence shown here is derived from an EMBL/GenBank/DDBJ whole genome shotgun (WGS) entry which is preliminary data.</text>
</comment>
<organism evidence="1 2">
    <name type="scientific">Pseudomonas brassicacearum</name>
    <dbReference type="NCBI Taxonomy" id="930166"/>
    <lineage>
        <taxon>Bacteria</taxon>
        <taxon>Pseudomonadati</taxon>
        <taxon>Pseudomonadota</taxon>
        <taxon>Gammaproteobacteria</taxon>
        <taxon>Pseudomonadales</taxon>
        <taxon>Pseudomonadaceae</taxon>
        <taxon>Pseudomonas</taxon>
    </lineage>
</organism>
<reference evidence="1 2" key="1">
    <citation type="submission" date="2016-10" db="EMBL/GenBank/DDBJ databases">
        <title>Comparative genome analysis of multiple Pseudomonas spp. focuses on biocontrol and plant growth promoting traits.</title>
        <authorList>
            <person name="Tao X.-Y."/>
            <person name="Taylor C.G."/>
        </authorList>
    </citation>
    <scope>NUCLEOTIDE SEQUENCE [LARGE SCALE GENOMIC DNA]</scope>
    <source>
        <strain evidence="1 2">38D4</strain>
    </source>
</reference>
<name>A0A423JK12_9PSED</name>
<dbReference type="RefSeq" id="WP_148058173.1">
    <property type="nucleotide sequence ID" value="NZ_MOBO01000013.1"/>
</dbReference>
<proteinExistence type="predicted"/>
<accession>A0A423JK12</accession>
<sequence>MNYPVQVTGDLLGLPFPTSIESLIEQGPEFLTLAFRASGALSEDNRVTAINTLEEFFAGGMGRKLLLSVQYEKPSEDLHTELFLKFPRDFGDPLRELFSPLMEPEIRFALLSRQPGFPVAVPKCYFADYHAASSSGLLVTEKIRFGQDGIEPVYDKCQDYELPDPLAHYKALTQALARISGAHKAGRLDADADVHYPHDAKSASTMNRIPYTPSELEAKLDYLRGFIDRVPQLFPESLRCQAFLTRFSQQAPLILEHEHAIREYLNSNSDYVALCHWNANIDNAWFWKSEQGTLQAGLLDWGSVGQMNIAQALFGMICAAETEFLDAHKQDLLHLFVAEYQHNGGPAIDAGTLALHLKLAIATLGIAWMLDAPALIEAQIPEIETVLGRHDPRLKNDFLARAQLHLLIVFLNEWQTGNIGELIPLFLSMQGKGDEPG</sequence>
<evidence type="ECO:0008006" key="3">
    <source>
        <dbReference type="Google" id="ProtNLM"/>
    </source>
</evidence>
<evidence type="ECO:0000313" key="2">
    <source>
        <dbReference type="Proteomes" id="UP000286351"/>
    </source>
</evidence>